<proteinExistence type="predicted"/>
<organism evidence="1 2">
    <name type="scientific">Smallanthus sonchifolius</name>
    <dbReference type="NCBI Taxonomy" id="185202"/>
    <lineage>
        <taxon>Eukaryota</taxon>
        <taxon>Viridiplantae</taxon>
        <taxon>Streptophyta</taxon>
        <taxon>Embryophyta</taxon>
        <taxon>Tracheophyta</taxon>
        <taxon>Spermatophyta</taxon>
        <taxon>Magnoliopsida</taxon>
        <taxon>eudicotyledons</taxon>
        <taxon>Gunneridae</taxon>
        <taxon>Pentapetalae</taxon>
        <taxon>asterids</taxon>
        <taxon>campanulids</taxon>
        <taxon>Asterales</taxon>
        <taxon>Asteraceae</taxon>
        <taxon>Asteroideae</taxon>
        <taxon>Heliantheae alliance</taxon>
        <taxon>Millerieae</taxon>
        <taxon>Smallanthus</taxon>
    </lineage>
</organism>
<evidence type="ECO:0000313" key="1">
    <source>
        <dbReference type="EMBL" id="KAI3777578.1"/>
    </source>
</evidence>
<keyword evidence="2" id="KW-1185">Reference proteome</keyword>
<evidence type="ECO:0000313" key="2">
    <source>
        <dbReference type="Proteomes" id="UP001056120"/>
    </source>
</evidence>
<comment type="caution">
    <text evidence="1">The sequence shown here is derived from an EMBL/GenBank/DDBJ whole genome shotgun (WGS) entry which is preliminary data.</text>
</comment>
<gene>
    <name evidence="1" type="ORF">L1987_47378</name>
</gene>
<accession>A0ACB9G296</accession>
<dbReference type="EMBL" id="CM042032">
    <property type="protein sequence ID" value="KAI3777578.1"/>
    <property type="molecule type" value="Genomic_DNA"/>
</dbReference>
<name>A0ACB9G296_9ASTR</name>
<reference evidence="1 2" key="2">
    <citation type="journal article" date="2022" name="Mol. Ecol. Resour.">
        <title>The genomes of chicory, endive, great burdock and yacon provide insights into Asteraceae paleo-polyploidization history and plant inulin production.</title>
        <authorList>
            <person name="Fan W."/>
            <person name="Wang S."/>
            <person name="Wang H."/>
            <person name="Wang A."/>
            <person name="Jiang F."/>
            <person name="Liu H."/>
            <person name="Zhao H."/>
            <person name="Xu D."/>
            <person name="Zhang Y."/>
        </authorList>
    </citation>
    <scope>NUCLEOTIDE SEQUENCE [LARGE SCALE GENOMIC DNA]</scope>
    <source>
        <strain evidence="2">cv. Yunnan</strain>
        <tissue evidence="1">Leaves</tissue>
    </source>
</reference>
<reference evidence="2" key="1">
    <citation type="journal article" date="2022" name="Mol. Ecol. Resour.">
        <title>The genomes of chicory, endive, great burdock and yacon provide insights into Asteraceae palaeo-polyploidization history and plant inulin production.</title>
        <authorList>
            <person name="Fan W."/>
            <person name="Wang S."/>
            <person name="Wang H."/>
            <person name="Wang A."/>
            <person name="Jiang F."/>
            <person name="Liu H."/>
            <person name="Zhao H."/>
            <person name="Xu D."/>
            <person name="Zhang Y."/>
        </authorList>
    </citation>
    <scope>NUCLEOTIDE SEQUENCE [LARGE SCALE GENOMIC DNA]</scope>
    <source>
        <strain evidence="2">cv. Yunnan</strain>
    </source>
</reference>
<dbReference type="Proteomes" id="UP001056120">
    <property type="component" value="Linkage Group LG15"/>
</dbReference>
<protein>
    <submittedName>
        <fullName evidence="1">Uncharacterized protein</fullName>
    </submittedName>
</protein>
<sequence>MQSTAPFAFSGHSLRNHNSQNGYEAVMSSFGGVSGQGGVLLTHIDQNTFSQMGNNFFRSYNGFGPTGYGLANGSATNYASGLGHHTTLGVFLGQLMDQIITWALVTLLT</sequence>